<evidence type="ECO:0000256" key="3">
    <source>
        <dbReference type="ARBA" id="ARBA00022729"/>
    </source>
</evidence>
<accession>A0A7Y4MS14</accession>
<keyword evidence="4 6" id="KW-0378">Hydrolase</keyword>
<dbReference type="InterPro" id="IPR009003">
    <property type="entry name" value="Peptidase_S1_PA"/>
</dbReference>
<dbReference type="GO" id="GO:0006508">
    <property type="term" value="P:proteolysis"/>
    <property type="evidence" value="ECO:0007669"/>
    <property type="project" value="UniProtKB-KW"/>
</dbReference>
<evidence type="ECO:0000313" key="9">
    <source>
        <dbReference type="Proteomes" id="UP000533080"/>
    </source>
</evidence>
<sequence>MTGGAAPGSQVGWFGFATRSDSDLRSYTLNLSGDPGDKIPVGAQWWHSRQTQFVTARTLLYQTDTAGGQSGAPVWLYRDGARQVLGIHTNGASSGNSATRIIQPVFNNLQSWNNEAGPLPGAQRRENAGLPFHQERC</sequence>
<evidence type="ECO:0000313" key="8">
    <source>
        <dbReference type="EMBL" id="NOJ79048.1"/>
    </source>
</evidence>
<name>A0A7Y4MS14_MYXXA</name>
<reference evidence="8 9" key="1">
    <citation type="submission" date="2020-05" db="EMBL/GenBank/DDBJ databases">
        <authorList>
            <person name="Whitworth D."/>
        </authorList>
    </citation>
    <scope>NUCLEOTIDE SEQUENCE [LARGE SCALE GENOMIC DNA]</scope>
    <source>
        <strain evidence="8 9">AM005</strain>
    </source>
</reference>
<dbReference type="EMBL" id="JABFNT010000031">
    <property type="protein sequence ID" value="NOJ79048.1"/>
    <property type="molecule type" value="Genomic_DNA"/>
</dbReference>
<keyword evidence="5 6" id="KW-0720">Serine protease</keyword>
<feature type="compositionally biased region" description="Basic and acidic residues" evidence="7">
    <location>
        <begin position="123"/>
        <end position="137"/>
    </location>
</feature>
<dbReference type="PRINTS" id="PR00839">
    <property type="entry name" value="V8PROTEASE"/>
</dbReference>
<evidence type="ECO:0000256" key="7">
    <source>
        <dbReference type="SAM" id="MobiDB-lite"/>
    </source>
</evidence>
<evidence type="ECO:0000256" key="1">
    <source>
        <dbReference type="ARBA" id="ARBA00008764"/>
    </source>
</evidence>
<dbReference type="EC" id="3.4.21.-" evidence="6"/>
<keyword evidence="3" id="KW-0732">Signal</keyword>
<dbReference type="GO" id="GO:0008236">
    <property type="term" value="F:serine-type peptidase activity"/>
    <property type="evidence" value="ECO:0007669"/>
    <property type="project" value="UniProtKB-KW"/>
</dbReference>
<dbReference type="InterPro" id="IPR043504">
    <property type="entry name" value="Peptidase_S1_PA_chymotrypsin"/>
</dbReference>
<dbReference type="Proteomes" id="UP000533080">
    <property type="component" value="Unassembled WGS sequence"/>
</dbReference>
<evidence type="ECO:0000256" key="4">
    <source>
        <dbReference type="ARBA" id="ARBA00022801"/>
    </source>
</evidence>
<evidence type="ECO:0000256" key="6">
    <source>
        <dbReference type="RuleBase" id="RU004296"/>
    </source>
</evidence>
<protein>
    <recommendedName>
        <fullName evidence="6">Serine protease</fullName>
        <ecNumber evidence="6">3.4.21.-</ecNumber>
    </recommendedName>
</protein>
<dbReference type="RefSeq" id="WP_171441364.1">
    <property type="nucleotide sequence ID" value="NZ_JABFNS010000026.1"/>
</dbReference>
<organism evidence="8 9">
    <name type="scientific">Myxococcus xanthus</name>
    <dbReference type="NCBI Taxonomy" id="34"/>
    <lineage>
        <taxon>Bacteria</taxon>
        <taxon>Pseudomonadati</taxon>
        <taxon>Myxococcota</taxon>
        <taxon>Myxococcia</taxon>
        <taxon>Myxococcales</taxon>
        <taxon>Cystobacterineae</taxon>
        <taxon>Myxococcaceae</taxon>
        <taxon>Myxococcus</taxon>
    </lineage>
</organism>
<feature type="region of interest" description="Disordered" evidence="7">
    <location>
        <begin position="113"/>
        <end position="137"/>
    </location>
</feature>
<gene>
    <name evidence="8" type="ORF">HNV28_11965</name>
</gene>
<evidence type="ECO:0000256" key="2">
    <source>
        <dbReference type="ARBA" id="ARBA00022670"/>
    </source>
</evidence>
<dbReference type="Gene3D" id="2.40.10.10">
    <property type="entry name" value="Trypsin-like serine proteases"/>
    <property type="match status" value="1"/>
</dbReference>
<comment type="caution">
    <text evidence="8">The sequence shown here is derived from an EMBL/GenBank/DDBJ whole genome shotgun (WGS) entry which is preliminary data.</text>
</comment>
<evidence type="ECO:0000256" key="5">
    <source>
        <dbReference type="ARBA" id="ARBA00022825"/>
    </source>
</evidence>
<comment type="similarity">
    <text evidence="1 6">Belongs to the peptidase S1B family.</text>
</comment>
<dbReference type="AlphaFoldDB" id="A0A7Y4MS14"/>
<proteinExistence type="inferred from homology"/>
<dbReference type="SUPFAM" id="SSF50494">
    <property type="entry name" value="Trypsin-like serine proteases"/>
    <property type="match status" value="1"/>
</dbReference>
<keyword evidence="2 6" id="KW-0645">Protease</keyword>
<dbReference type="InterPro" id="IPR008256">
    <property type="entry name" value="Peptidase_S1B"/>
</dbReference>